<feature type="transmembrane region" description="Helical" evidence="1">
    <location>
        <begin position="1030"/>
        <end position="1052"/>
    </location>
</feature>
<feature type="transmembrane region" description="Helical" evidence="1">
    <location>
        <begin position="841"/>
        <end position="859"/>
    </location>
</feature>
<sequence>MMNNTFNDELVEDECENSLEALKSKLPKWKKSVFRLFYSLYHHHLQENISSFYKLLFYLQNLFVLFQVASIVWPHNLSIKGWDHFQSLWTAFEYSRLDAICVEVNLVEKCIYVTYSFYLYLIIMIAVLFLLNTSKKSIPNKFIFITNKLLAIANFGRYSFFMVLVMTLKYSWKQTNALEYKKPGFFNQEHFGISMSLLSIFILFFISYCNTIFAYDTKHINARNSFYGKNTSKVTKVAIIANYVSIIFYCFISSDSFLIYRGLLIIIHSIPAGMYCFYLPFYNMKVNFVYSAIHVFVVLSCFLGIVGFFIDSAIFCIFGLIFLLPIVITLWFYVVRFRVSRIMNDLSDIKNVEKVEYFELILRDRLLDPELDSTCDILKLFNEYIEKFKKNRPAMLFVWYASFCYYACMKEKLAFIKLSYKSEYVSSLEEDFQVYLLKSIIIKTLNQSEEYQLIIKLRKFEKLKKLDKKALVYVIKFLKSIILKGPIQSNLEDLTKKFKNNLKKLLKLNDKLSIQFQDSIMFLEFYANFVDRILGDQERAHSLNSRKNNLIKYQKFKDNKKNQIFSEENPLIFTNNTGKIIYSNIHIQKLFKSSSVYFSEQYVHSIFPESLHLFSYNQLQSFEYKTLDSTKYLDANIGIIDSKGYWIEASVIVLLISLSHPVYMYIIRPLNIQRQSIIVNKNGVILERTEGFAEYTEDGLDVRGFNVEKILDIRFNDLKKRKSTEIVVRSVVIFVMYSKIKVNDTFIRVISLHKTEESYMESSQNLNENFVSNIDFETKRKKIVSVESKNNCKTNEETLLFDVKLDYDKSSSNSHHIIPLKKINLLSSQCKKSIKFFKTTLMISIIIVILSNLAFLIFAKLSIENKVSHKALDILGQTMYILTSLGDISSLVRAFILINPASIPPFMLIFNHMTIHLKNITQYYEHNNDIWSYCLDDEVIFSPKIPVVYIKNDTNYYQHETMYNFLQDSLKKANHFNHEIAAGTNDINEDTLFLEFNAFGKASKYIQHIIKHIMICEKSNVKKLMLTKKYLIGLGIGILAICGAMLLPFIFYTQKKMNMLWNQVKKAAIDDSITFKELCVERLESTHKTLNYTINQATQNQKKRIVFFSYQYKYLWRLLLLVILGSCYYSISNYYFYEKIQFLLEKKTELIYNLVFIRTRTTTLNFIAKNYVVQDFFADPKYTSPDFVPISTDYIQNLIKTSDELKNNLKKFSQLEFGELMSTNITNTLFTQVQDNLDITRTGIYSGIINTIFESFYITFSFNNLFSTDPSIFKVVEVFYNNIAQLGEDIENVLEEAQNWSKIIVIRYLNFYLVFAILYSVILIIIYAVLYYPFLYRQGKKVKALEFIAGVVVSSNTSNSNKSQVLAYVNQKD</sequence>
<feature type="transmembrane region" description="Helical" evidence="1">
    <location>
        <begin position="312"/>
        <end position="334"/>
    </location>
</feature>
<dbReference type="EMBL" id="MPUH01000830">
    <property type="protein sequence ID" value="OMJ73318.1"/>
    <property type="molecule type" value="Genomic_DNA"/>
</dbReference>
<feature type="transmembrane region" description="Helical" evidence="1">
    <location>
        <begin position="1311"/>
        <end position="1334"/>
    </location>
</feature>
<keyword evidence="3" id="KW-1185">Reference proteome</keyword>
<evidence type="ECO:0000313" key="2">
    <source>
        <dbReference type="EMBL" id="OMJ73318.1"/>
    </source>
</evidence>
<feature type="transmembrane region" description="Helical" evidence="1">
    <location>
        <begin position="645"/>
        <end position="666"/>
    </location>
</feature>
<comment type="caution">
    <text evidence="2">The sequence shown here is derived from an EMBL/GenBank/DDBJ whole genome shotgun (WGS) entry which is preliminary data.</text>
</comment>
<feature type="transmembrane region" description="Helical" evidence="1">
    <location>
        <begin position="234"/>
        <end position="252"/>
    </location>
</feature>
<keyword evidence="1" id="KW-0812">Transmembrane</keyword>
<accession>A0A1R2B962</accession>
<reference evidence="2 3" key="1">
    <citation type="submission" date="2016-11" db="EMBL/GenBank/DDBJ databases">
        <title>The macronuclear genome of Stentor coeruleus: a giant cell with tiny introns.</title>
        <authorList>
            <person name="Slabodnick M."/>
            <person name="Ruby J.G."/>
            <person name="Reiff S.B."/>
            <person name="Swart E.C."/>
            <person name="Gosai S."/>
            <person name="Prabakaran S."/>
            <person name="Witkowska E."/>
            <person name="Larue G.E."/>
            <person name="Fisher S."/>
            <person name="Freeman R.M."/>
            <person name="Gunawardena J."/>
            <person name="Chu W."/>
            <person name="Stover N.A."/>
            <person name="Gregory B.D."/>
            <person name="Nowacki M."/>
            <person name="Derisi J."/>
            <person name="Roy S.W."/>
            <person name="Marshall W.F."/>
            <person name="Sood P."/>
        </authorList>
    </citation>
    <scope>NUCLEOTIDE SEQUENCE [LARGE SCALE GENOMIC DNA]</scope>
    <source>
        <strain evidence="2">WM001</strain>
    </source>
</reference>
<feature type="transmembrane region" description="Helical" evidence="1">
    <location>
        <begin position="192"/>
        <end position="213"/>
    </location>
</feature>
<organism evidence="2 3">
    <name type="scientific">Stentor coeruleus</name>
    <dbReference type="NCBI Taxonomy" id="5963"/>
    <lineage>
        <taxon>Eukaryota</taxon>
        <taxon>Sar</taxon>
        <taxon>Alveolata</taxon>
        <taxon>Ciliophora</taxon>
        <taxon>Postciliodesmatophora</taxon>
        <taxon>Heterotrichea</taxon>
        <taxon>Heterotrichida</taxon>
        <taxon>Stentoridae</taxon>
        <taxon>Stentor</taxon>
    </lineage>
</organism>
<proteinExistence type="predicted"/>
<dbReference type="Proteomes" id="UP000187209">
    <property type="component" value="Unassembled WGS sequence"/>
</dbReference>
<evidence type="ECO:0000256" key="1">
    <source>
        <dbReference type="SAM" id="Phobius"/>
    </source>
</evidence>
<feature type="transmembrane region" description="Helical" evidence="1">
    <location>
        <begin position="112"/>
        <end position="131"/>
    </location>
</feature>
<protein>
    <submittedName>
        <fullName evidence="2">Uncharacterized protein</fullName>
    </submittedName>
</protein>
<feature type="transmembrane region" description="Helical" evidence="1">
    <location>
        <begin position="55"/>
        <end position="73"/>
    </location>
</feature>
<gene>
    <name evidence="2" type="ORF">SteCoe_28002</name>
</gene>
<keyword evidence="1" id="KW-1133">Transmembrane helix</keyword>
<name>A0A1R2B962_9CILI</name>
<dbReference type="OrthoDB" id="327122at2759"/>
<evidence type="ECO:0000313" key="3">
    <source>
        <dbReference type="Proteomes" id="UP000187209"/>
    </source>
</evidence>
<feature type="transmembrane region" description="Helical" evidence="1">
    <location>
        <begin position="1114"/>
        <end position="1137"/>
    </location>
</feature>
<keyword evidence="1" id="KW-0472">Membrane</keyword>
<feature type="transmembrane region" description="Helical" evidence="1">
    <location>
        <begin position="288"/>
        <end position="306"/>
    </location>
</feature>
<feature type="transmembrane region" description="Helical" evidence="1">
    <location>
        <begin position="258"/>
        <end position="281"/>
    </location>
</feature>
<feature type="transmembrane region" description="Helical" evidence="1">
    <location>
        <begin position="152"/>
        <end position="172"/>
    </location>
</feature>